<evidence type="ECO:0000256" key="6">
    <source>
        <dbReference type="ARBA" id="ARBA00022847"/>
    </source>
</evidence>
<evidence type="ECO:0000256" key="1">
    <source>
        <dbReference type="ARBA" id="ARBA00004141"/>
    </source>
</evidence>
<keyword evidence="6" id="KW-0769">Symport</keyword>
<evidence type="ECO:0000259" key="11">
    <source>
        <dbReference type="PROSITE" id="PS50850"/>
    </source>
</evidence>
<evidence type="ECO:0000256" key="4">
    <source>
        <dbReference type="ARBA" id="ARBA00022597"/>
    </source>
</evidence>
<evidence type="ECO:0000313" key="13">
    <source>
        <dbReference type="Proteomes" id="UP001457282"/>
    </source>
</evidence>
<evidence type="ECO:0000313" key="12">
    <source>
        <dbReference type="EMBL" id="KAK9932886.1"/>
    </source>
</evidence>
<feature type="transmembrane region" description="Helical" evidence="10">
    <location>
        <begin position="51"/>
        <end position="75"/>
    </location>
</feature>
<dbReference type="GO" id="GO:0015145">
    <property type="term" value="F:monosaccharide transmembrane transporter activity"/>
    <property type="evidence" value="ECO:0007669"/>
    <property type="project" value="InterPro"/>
</dbReference>
<feature type="transmembrane region" description="Helical" evidence="10">
    <location>
        <begin position="136"/>
        <end position="159"/>
    </location>
</feature>
<dbReference type="InterPro" id="IPR005829">
    <property type="entry name" value="Sugar_transporter_CS"/>
</dbReference>
<dbReference type="GO" id="GO:0016020">
    <property type="term" value="C:membrane"/>
    <property type="evidence" value="ECO:0007669"/>
    <property type="project" value="UniProtKB-SubCell"/>
</dbReference>
<keyword evidence="3 9" id="KW-0813">Transport</keyword>
<keyword evidence="8 10" id="KW-0472">Membrane</keyword>
<dbReference type="InterPro" id="IPR044778">
    <property type="entry name" value="MFS_STP/MST-like_plant"/>
</dbReference>
<gene>
    <name evidence="12" type="ORF">M0R45_020107</name>
</gene>
<dbReference type="GO" id="GO:0015293">
    <property type="term" value="F:symporter activity"/>
    <property type="evidence" value="ECO:0007669"/>
    <property type="project" value="UniProtKB-KW"/>
</dbReference>
<evidence type="ECO:0000256" key="5">
    <source>
        <dbReference type="ARBA" id="ARBA00022692"/>
    </source>
</evidence>
<reference evidence="12 13" key="1">
    <citation type="journal article" date="2023" name="G3 (Bethesda)">
        <title>A chromosome-length genome assembly and annotation of blackberry (Rubus argutus, cv. 'Hillquist').</title>
        <authorList>
            <person name="Bruna T."/>
            <person name="Aryal R."/>
            <person name="Dudchenko O."/>
            <person name="Sargent D.J."/>
            <person name="Mead D."/>
            <person name="Buti M."/>
            <person name="Cavallini A."/>
            <person name="Hytonen T."/>
            <person name="Andres J."/>
            <person name="Pham M."/>
            <person name="Weisz D."/>
            <person name="Mascagni F."/>
            <person name="Usai G."/>
            <person name="Natali L."/>
            <person name="Bassil N."/>
            <person name="Fernandez G.E."/>
            <person name="Lomsadze A."/>
            <person name="Armour M."/>
            <person name="Olukolu B."/>
            <person name="Poorten T."/>
            <person name="Britton C."/>
            <person name="Davik J."/>
            <person name="Ashrafi H."/>
            <person name="Aiden E.L."/>
            <person name="Borodovsky M."/>
            <person name="Worthington M."/>
        </authorList>
    </citation>
    <scope>NUCLEOTIDE SEQUENCE [LARGE SCALE GENOMIC DNA]</scope>
    <source>
        <strain evidence="12">PI 553951</strain>
    </source>
</reference>
<keyword evidence="4" id="KW-0762">Sugar transport</keyword>
<dbReference type="InterPro" id="IPR020846">
    <property type="entry name" value="MFS_dom"/>
</dbReference>
<evidence type="ECO:0000256" key="8">
    <source>
        <dbReference type="ARBA" id="ARBA00023136"/>
    </source>
</evidence>
<feature type="transmembrane region" description="Helical" evidence="10">
    <location>
        <begin position="277"/>
        <end position="297"/>
    </location>
</feature>
<comment type="similarity">
    <text evidence="2 9">Belongs to the major facilitator superfamily. Sugar transporter (TC 2.A.1.1) family.</text>
</comment>
<name>A0AAW1X9G0_RUBAR</name>
<protein>
    <recommendedName>
        <fullName evidence="11">Major facilitator superfamily (MFS) profile domain-containing protein</fullName>
    </recommendedName>
</protein>
<proteinExistence type="inferred from homology"/>
<dbReference type="PROSITE" id="PS00216">
    <property type="entry name" value="SUGAR_TRANSPORT_1"/>
    <property type="match status" value="1"/>
</dbReference>
<dbReference type="CDD" id="cd17361">
    <property type="entry name" value="MFS_STP"/>
    <property type="match status" value="1"/>
</dbReference>
<feature type="transmembrane region" description="Helical" evidence="10">
    <location>
        <begin position="202"/>
        <end position="223"/>
    </location>
</feature>
<evidence type="ECO:0000256" key="10">
    <source>
        <dbReference type="SAM" id="Phobius"/>
    </source>
</evidence>
<feature type="transmembrane region" description="Helical" evidence="10">
    <location>
        <begin position="171"/>
        <end position="190"/>
    </location>
</feature>
<dbReference type="PANTHER" id="PTHR23500">
    <property type="entry name" value="SOLUTE CARRIER FAMILY 2, FACILITATED GLUCOSE TRANSPORTER"/>
    <property type="match status" value="1"/>
</dbReference>
<evidence type="ECO:0000256" key="3">
    <source>
        <dbReference type="ARBA" id="ARBA00022448"/>
    </source>
</evidence>
<feature type="transmembrane region" description="Helical" evidence="10">
    <location>
        <begin position="303"/>
        <end position="324"/>
    </location>
</feature>
<dbReference type="InterPro" id="IPR005828">
    <property type="entry name" value="MFS_sugar_transport-like"/>
</dbReference>
<accession>A0AAW1X9G0</accession>
<dbReference type="PANTHER" id="PTHR23500:SF357">
    <property type="entry name" value="IP12678P"/>
    <property type="match status" value="1"/>
</dbReference>
<dbReference type="InterPro" id="IPR045262">
    <property type="entry name" value="STP/PLT_plant"/>
</dbReference>
<sequence length="365" mass="41436">MAQLGMAWNWEIREKERGRSWLMASGADYVGNQRDGEDLMSELGSRINGRWGWRLLLASGCFPAGVFTLGAILVVETPNSLVQRGLLDEGKTVLRKIRGTDNIEPEFLELIEASRVAKQVKHPFRYLLKRRNRPQLVIAIALQIFQRFTGINAIMFYAPALFSTLGFGNNAALYSSVVTGAINVFSTIVSMYSVDKVGRRTLLLEAGVQMFLCHVVIAIILAIKVKDQSDELQKSFIIIVVVMVCTFVSAFAWSWGPLGWLIPSEIFSLETRSAGQSVNVFTNLLFTFVMGHAFLSMVCHLKFGIFVFFSVWVIIMSIFVLFLLPETKNVPIEEMTERVWKRHWFWKRYMDDDYHSELNQIVGPG</sequence>
<dbReference type="InterPro" id="IPR003663">
    <property type="entry name" value="Sugar/inositol_transpt"/>
</dbReference>
<organism evidence="12 13">
    <name type="scientific">Rubus argutus</name>
    <name type="common">Southern blackberry</name>
    <dbReference type="NCBI Taxonomy" id="59490"/>
    <lineage>
        <taxon>Eukaryota</taxon>
        <taxon>Viridiplantae</taxon>
        <taxon>Streptophyta</taxon>
        <taxon>Embryophyta</taxon>
        <taxon>Tracheophyta</taxon>
        <taxon>Spermatophyta</taxon>
        <taxon>Magnoliopsida</taxon>
        <taxon>eudicotyledons</taxon>
        <taxon>Gunneridae</taxon>
        <taxon>Pentapetalae</taxon>
        <taxon>rosids</taxon>
        <taxon>fabids</taxon>
        <taxon>Rosales</taxon>
        <taxon>Rosaceae</taxon>
        <taxon>Rosoideae</taxon>
        <taxon>Rosoideae incertae sedis</taxon>
        <taxon>Rubus</taxon>
    </lineage>
</organism>
<dbReference type="EMBL" id="JBEDUW010000004">
    <property type="protein sequence ID" value="KAK9932886.1"/>
    <property type="molecule type" value="Genomic_DNA"/>
</dbReference>
<keyword evidence="5 10" id="KW-0812">Transmembrane</keyword>
<comment type="subcellular location">
    <subcellularLocation>
        <location evidence="1">Membrane</location>
        <topology evidence="1">Multi-pass membrane protein</topology>
    </subcellularLocation>
</comment>
<feature type="domain" description="Major facilitator superfamily (MFS) profile" evidence="11">
    <location>
        <begin position="1"/>
        <end position="328"/>
    </location>
</feature>
<dbReference type="Pfam" id="PF00083">
    <property type="entry name" value="Sugar_tr"/>
    <property type="match status" value="1"/>
</dbReference>
<dbReference type="InterPro" id="IPR036259">
    <property type="entry name" value="MFS_trans_sf"/>
</dbReference>
<feature type="transmembrane region" description="Helical" evidence="10">
    <location>
        <begin position="235"/>
        <end position="256"/>
    </location>
</feature>
<keyword evidence="7 10" id="KW-1133">Transmembrane helix</keyword>
<evidence type="ECO:0000256" key="7">
    <source>
        <dbReference type="ARBA" id="ARBA00022989"/>
    </source>
</evidence>
<dbReference type="NCBIfam" id="TIGR00879">
    <property type="entry name" value="SP"/>
    <property type="match status" value="1"/>
</dbReference>
<evidence type="ECO:0000256" key="9">
    <source>
        <dbReference type="RuleBase" id="RU003346"/>
    </source>
</evidence>
<comment type="caution">
    <text evidence="12">The sequence shown here is derived from an EMBL/GenBank/DDBJ whole genome shotgun (WGS) entry which is preliminary data.</text>
</comment>
<dbReference type="AlphaFoldDB" id="A0AAW1X9G0"/>
<dbReference type="PRINTS" id="PR00171">
    <property type="entry name" value="SUGRTRNSPORT"/>
</dbReference>
<dbReference type="PROSITE" id="PS50850">
    <property type="entry name" value="MFS"/>
    <property type="match status" value="1"/>
</dbReference>
<dbReference type="Proteomes" id="UP001457282">
    <property type="component" value="Unassembled WGS sequence"/>
</dbReference>
<dbReference type="Gene3D" id="1.20.1250.20">
    <property type="entry name" value="MFS general substrate transporter like domains"/>
    <property type="match status" value="1"/>
</dbReference>
<evidence type="ECO:0000256" key="2">
    <source>
        <dbReference type="ARBA" id="ARBA00010992"/>
    </source>
</evidence>
<dbReference type="SUPFAM" id="SSF103473">
    <property type="entry name" value="MFS general substrate transporter"/>
    <property type="match status" value="1"/>
</dbReference>
<keyword evidence="13" id="KW-1185">Reference proteome</keyword>